<dbReference type="SUPFAM" id="SSF53850">
    <property type="entry name" value="Periplasmic binding protein-like II"/>
    <property type="match status" value="1"/>
</dbReference>
<dbReference type="Proteomes" id="UP000762676">
    <property type="component" value="Unassembled WGS sequence"/>
</dbReference>
<keyword evidence="7" id="KW-1185">Reference proteome</keyword>
<dbReference type="SUPFAM" id="SSF46785">
    <property type="entry name" value="Winged helix' DNA-binding domain"/>
    <property type="match status" value="1"/>
</dbReference>
<evidence type="ECO:0000313" key="7">
    <source>
        <dbReference type="Proteomes" id="UP000762676"/>
    </source>
</evidence>
<evidence type="ECO:0000256" key="4">
    <source>
        <dbReference type="ARBA" id="ARBA00023163"/>
    </source>
</evidence>
<dbReference type="InterPro" id="IPR036390">
    <property type="entry name" value="WH_DNA-bd_sf"/>
</dbReference>
<name>A0AAV4GZN1_9GAST</name>
<evidence type="ECO:0000259" key="5">
    <source>
        <dbReference type="PROSITE" id="PS50931"/>
    </source>
</evidence>
<dbReference type="PRINTS" id="PR00039">
    <property type="entry name" value="HTHLYSR"/>
</dbReference>
<dbReference type="Pfam" id="PF03466">
    <property type="entry name" value="LysR_substrate"/>
    <property type="match status" value="1"/>
</dbReference>
<dbReference type="Gene3D" id="1.10.10.10">
    <property type="entry name" value="Winged helix-like DNA-binding domain superfamily/Winged helix DNA-binding domain"/>
    <property type="match status" value="1"/>
</dbReference>
<dbReference type="AlphaFoldDB" id="A0AAV4GZN1"/>
<sequence>MHITLRQLEVFTAIARHQQVRIAAESLHMSQPAASMALAELEKQLNTQLFDRYSNRLTLNDQGQRMLALACELLGRANDLENLFLHDSHTLSGSLSIGSSLTIGSYLLPGIIATMQQEFPGIDGRYSIQNSEKIIDKLLRHELDAALIEGICHHPSIVVEAWREDRLVIVATKDHPLSKETEVSAQQLATYPWVTREAGSGTRALFDYAIVSKLPNIKILLELEQTEAIKQVVIAGLGLACLSELAVNDAIQEGKLSLIETPFLDLKRHFYLLTHHNQHRKPTLEAFLALCHSYR</sequence>
<dbReference type="PROSITE" id="PS50931">
    <property type="entry name" value="HTH_LYSR"/>
    <property type="match status" value="1"/>
</dbReference>
<proteinExistence type="inferred from homology"/>
<comment type="similarity">
    <text evidence="1">Belongs to the LysR transcriptional regulatory family.</text>
</comment>
<dbReference type="InterPro" id="IPR005119">
    <property type="entry name" value="LysR_subst-bd"/>
</dbReference>
<keyword evidence="4" id="KW-0804">Transcription</keyword>
<dbReference type="GO" id="GO:0003700">
    <property type="term" value="F:DNA-binding transcription factor activity"/>
    <property type="evidence" value="ECO:0007669"/>
    <property type="project" value="InterPro"/>
</dbReference>
<dbReference type="InterPro" id="IPR000847">
    <property type="entry name" value="LysR_HTH_N"/>
</dbReference>
<evidence type="ECO:0000256" key="1">
    <source>
        <dbReference type="ARBA" id="ARBA00009437"/>
    </source>
</evidence>
<dbReference type="EMBL" id="BMAT01001705">
    <property type="protein sequence ID" value="GFR90869.1"/>
    <property type="molecule type" value="Genomic_DNA"/>
</dbReference>
<dbReference type="PANTHER" id="PTHR30126:SF94">
    <property type="entry name" value="LYSR FAMILY TRANSCRIPTIONAL REGULATOR"/>
    <property type="match status" value="1"/>
</dbReference>
<dbReference type="GO" id="GO:0000976">
    <property type="term" value="F:transcription cis-regulatory region binding"/>
    <property type="evidence" value="ECO:0007669"/>
    <property type="project" value="TreeGrafter"/>
</dbReference>
<evidence type="ECO:0000256" key="2">
    <source>
        <dbReference type="ARBA" id="ARBA00023015"/>
    </source>
</evidence>
<dbReference type="Pfam" id="PF00126">
    <property type="entry name" value="HTH_1"/>
    <property type="match status" value="1"/>
</dbReference>
<dbReference type="Gene3D" id="3.40.190.290">
    <property type="match status" value="1"/>
</dbReference>
<evidence type="ECO:0000256" key="3">
    <source>
        <dbReference type="ARBA" id="ARBA00023125"/>
    </source>
</evidence>
<organism evidence="6 7">
    <name type="scientific">Elysia marginata</name>
    <dbReference type="NCBI Taxonomy" id="1093978"/>
    <lineage>
        <taxon>Eukaryota</taxon>
        <taxon>Metazoa</taxon>
        <taxon>Spiralia</taxon>
        <taxon>Lophotrochozoa</taxon>
        <taxon>Mollusca</taxon>
        <taxon>Gastropoda</taxon>
        <taxon>Heterobranchia</taxon>
        <taxon>Euthyneura</taxon>
        <taxon>Panpulmonata</taxon>
        <taxon>Sacoglossa</taxon>
        <taxon>Placobranchoidea</taxon>
        <taxon>Plakobranchidae</taxon>
        <taxon>Elysia</taxon>
    </lineage>
</organism>
<keyword evidence="2" id="KW-0805">Transcription regulation</keyword>
<comment type="caution">
    <text evidence="6">The sequence shown here is derived from an EMBL/GenBank/DDBJ whole genome shotgun (WGS) entry which is preliminary data.</text>
</comment>
<accession>A0AAV4GZN1</accession>
<feature type="domain" description="HTH lysR-type" evidence="5">
    <location>
        <begin position="3"/>
        <end position="60"/>
    </location>
</feature>
<evidence type="ECO:0000313" key="6">
    <source>
        <dbReference type="EMBL" id="GFR90869.1"/>
    </source>
</evidence>
<keyword evidence="3" id="KW-0238">DNA-binding</keyword>
<protein>
    <submittedName>
        <fullName evidence="6">Transcriptional regulator</fullName>
    </submittedName>
</protein>
<gene>
    <name evidence="6" type="ORF">ElyMa_000829500</name>
</gene>
<dbReference type="CDD" id="cd08420">
    <property type="entry name" value="PBP2_CysL_like"/>
    <property type="match status" value="1"/>
</dbReference>
<dbReference type="PANTHER" id="PTHR30126">
    <property type="entry name" value="HTH-TYPE TRANSCRIPTIONAL REGULATOR"/>
    <property type="match status" value="1"/>
</dbReference>
<dbReference type="InterPro" id="IPR036388">
    <property type="entry name" value="WH-like_DNA-bd_sf"/>
</dbReference>
<reference evidence="6 7" key="1">
    <citation type="journal article" date="2021" name="Elife">
        <title>Chloroplast acquisition without the gene transfer in kleptoplastic sea slugs, Plakobranchus ocellatus.</title>
        <authorList>
            <person name="Maeda T."/>
            <person name="Takahashi S."/>
            <person name="Yoshida T."/>
            <person name="Shimamura S."/>
            <person name="Takaki Y."/>
            <person name="Nagai Y."/>
            <person name="Toyoda A."/>
            <person name="Suzuki Y."/>
            <person name="Arimoto A."/>
            <person name="Ishii H."/>
            <person name="Satoh N."/>
            <person name="Nishiyama T."/>
            <person name="Hasebe M."/>
            <person name="Maruyama T."/>
            <person name="Minagawa J."/>
            <person name="Obokata J."/>
            <person name="Shigenobu S."/>
        </authorList>
    </citation>
    <scope>NUCLEOTIDE SEQUENCE [LARGE SCALE GENOMIC DNA]</scope>
</reference>